<accession>A0A3M8VV56</accession>
<reference evidence="3 4" key="1">
    <citation type="submission" date="2018-11" db="EMBL/GenBank/DDBJ databases">
        <title>The Potential of Streptomyces as Biocontrol Agents against the Tomato grey mould, Botrytis cinerea (Gray mold) Frontiers in Microbiology.</title>
        <authorList>
            <person name="Li D."/>
        </authorList>
    </citation>
    <scope>NUCLEOTIDE SEQUENCE [LARGE SCALE GENOMIC DNA]</scope>
    <source>
        <strain evidence="3 4">NEAU-LD23</strain>
    </source>
</reference>
<keyword evidence="4" id="KW-1185">Reference proteome</keyword>
<feature type="transmembrane region" description="Helical" evidence="2">
    <location>
        <begin position="63"/>
        <end position="81"/>
    </location>
</feature>
<feature type="compositionally biased region" description="Basic residues" evidence="1">
    <location>
        <begin position="40"/>
        <end position="58"/>
    </location>
</feature>
<sequence>MQTGPRRRAPTPQPPRQPVLVHPLPHLPQRPRGRLPLLTRRPRAAWHSRRGTGHRRRVGRSRWLRAAFLATSAVEVVALLVPPRGMPSPRRLTDGQVTQP</sequence>
<dbReference type="EMBL" id="RIBZ01000289">
    <property type="protein sequence ID" value="RNG20105.1"/>
    <property type="molecule type" value="Genomic_DNA"/>
</dbReference>
<dbReference type="AlphaFoldDB" id="A0A3M8VV56"/>
<name>A0A3M8VV56_9ACTN</name>
<feature type="region of interest" description="Disordered" evidence="1">
    <location>
        <begin position="1"/>
        <end position="58"/>
    </location>
</feature>
<evidence type="ECO:0000256" key="2">
    <source>
        <dbReference type="SAM" id="Phobius"/>
    </source>
</evidence>
<comment type="caution">
    <text evidence="3">The sequence shown here is derived from an EMBL/GenBank/DDBJ whole genome shotgun (WGS) entry which is preliminary data.</text>
</comment>
<keyword evidence="2" id="KW-0812">Transmembrane</keyword>
<keyword evidence="2" id="KW-1133">Transmembrane helix</keyword>
<proteinExistence type="predicted"/>
<dbReference type="Proteomes" id="UP000275401">
    <property type="component" value="Unassembled WGS sequence"/>
</dbReference>
<evidence type="ECO:0000256" key="1">
    <source>
        <dbReference type="SAM" id="MobiDB-lite"/>
    </source>
</evidence>
<evidence type="ECO:0000313" key="4">
    <source>
        <dbReference type="Proteomes" id="UP000275401"/>
    </source>
</evidence>
<keyword evidence="2" id="KW-0472">Membrane</keyword>
<gene>
    <name evidence="3" type="ORF">EEJ42_24135</name>
</gene>
<protein>
    <submittedName>
        <fullName evidence="3">Uncharacterized protein</fullName>
    </submittedName>
</protein>
<organism evidence="3 4">
    <name type="scientific">Streptomyces botrytidirepellens</name>
    <dbReference type="NCBI Taxonomy" id="2486417"/>
    <lineage>
        <taxon>Bacteria</taxon>
        <taxon>Bacillati</taxon>
        <taxon>Actinomycetota</taxon>
        <taxon>Actinomycetes</taxon>
        <taxon>Kitasatosporales</taxon>
        <taxon>Streptomycetaceae</taxon>
        <taxon>Streptomyces</taxon>
    </lineage>
</organism>
<evidence type="ECO:0000313" key="3">
    <source>
        <dbReference type="EMBL" id="RNG20105.1"/>
    </source>
</evidence>